<reference evidence="1 2" key="1">
    <citation type="submission" date="2022-12" db="EMBL/GenBank/DDBJ databases">
        <title>Genomic features and morphological characterization of a novel Knufia sp. strain isolated from spacecraft assembly facility.</title>
        <authorList>
            <person name="Teixeira M."/>
            <person name="Chander A.M."/>
            <person name="Stajich J.E."/>
            <person name="Venkateswaran K."/>
        </authorList>
    </citation>
    <scope>NUCLEOTIDE SEQUENCE [LARGE SCALE GENOMIC DNA]</scope>
    <source>
        <strain evidence="1 2">FJI-L2-BK-P2</strain>
    </source>
</reference>
<keyword evidence="2" id="KW-1185">Reference proteome</keyword>
<dbReference type="Pfam" id="PF26639">
    <property type="entry name" value="Het-6_barrel"/>
    <property type="match status" value="1"/>
</dbReference>
<accession>A0AAN8I354</accession>
<sequence length="243" mass="26811">MYPTFGASGMKRYRSGIRVLRTNGSVNRISVVCSVYDSIEVAGSFPSRVSSHEVPVPETYSWPKKWLVEILRLTYCNKQRFVDFGDRLGAAARTSIAGVGFDQEARPGRVGDSRFPDLVVLLKDGVHLITEDHIRSEVRRFLADKAVQKLAHDKIVVKTRLSSEIIGKSLGRLPFTTAKGHLVMTSEHVKCGDVVALIKGSQVPFVLRRRTSGTYQLISEAYVDGIMDGEAAAISKFGLLELA</sequence>
<evidence type="ECO:0000313" key="2">
    <source>
        <dbReference type="Proteomes" id="UP001316803"/>
    </source>
</evidence>
<evidence type="ECO:0000313" key="1">
    <source>
        <dbReference type="EMBL" id="KAK5947931.1"/>
    </source>
</evidence>
<name>A0AAN8I354_9EURO</name>
<comment type="caution">
    <text evidence="1">The sequence shown here is derived from an EMBL/GenBank/DDBJ whole genome shotgun (WGS) entry which is preliminary data.</text>
</comment>
<organism evidence="1 2">
    <name type="scientific">Knufia fluminis</name>
    <dbReference type="NCBI Taxonomy" id="191047"/>
    <lineage>
        <taxon>Eukaryota</taxon>
        <taxon>Fungi</taxon>
        <taxon>Dikarya</taxon>
        <taxon>Ascomycota</taxon>
        <taxon>Pezizomycotina</taxon>
        <taxon>Eurotiomycetes</taxon>
        <taxon>Chaetothyriomycetidae</taxon>
        <taxon>Chaetothyriales</taxon>
        <taxon>Trichomeriaceae</taxon>
        <taxon>Knufia</taxon>
    </lineage>
</organism>
<proteinExistence type="predicted"/>
<dbReference type="AlphaFoldDB" id="A0AAN8I354"/>
<dbReference type="Proteomes" id="UP001316803">
    <property type="component" value="Unassembled WGS sequence"/>
</dbReference>
<gene>
    <name evidence="1" type="ORF">OHC33_011036</name>
</gene>
<dbReference type="EMBL" id="JAKLMC020000058">
    <property type="protein sequence ID" value="KAK5947931.1"/>
    <property type="molecule type" value="Genomic_DNA"/>
</dbReference>
<protein>
    <submittedName>
        <fullName evidence="1">Uncharacterized protein</fullName>
    </submittedName>
</protein>